<proteinExistence type="predicted"/>
<evidence type="ECO:0000256" key="1">
    <source>
        <dbReference type="SAM" id="MobiDB-lite"/>
    </source>
</evidence>
<dbReference type="EMBL" id="BAABGZ010000082">
    <property type="protein sequence ID" value="GAA4370916.1"/>
    <property type="molecule type" value="Genomic_DNA"/>
</dbReference>
<gene>
    <name evidence="2" type="ORF">GCM10023185_45860</name>
</gene>
<comment type="caution">
    <text evidence="2">The sequence shown here is derived from an EMBL/GenBank/DDBJ whole genome shotgun (WGS) entry which is preliminary data.</text>
</comment>
<evidence type="ECO:0000313" key="3">
    <source>
        <dbReference type="Proteomes" id="UP001501153"/>
    </source>
</evidence>
<feature type="region of interest" description="Disordered" evidence="1">
    <location>
        <begin position="1"/>
        <end position="27"/>
    </location>
</feature>
<name>A0ABP8ISS9_9BACT</name>
<reference evidence="3" key="1">
    <citation type="journal article" date="2019" name="Int. J. Syst. Evol. Microbiol.">
        <title>The Global Catalogue of Microorganisms (GCM) 10K type strain sequencing project: providing services to taxonomists for standard genome sequencing and annotation.</title>
        <authorList>
            <consortium name="The Broad Institute Genomics Platform"/>
            <consortium name="The Broad Institute Genome Sequencing Center for Infectious Disease"/>
            <person name="Wu L."/>
            <person name="Ma J."/>
        </authorList>
    </citation>
    <scope>NUCLEOTIDE SEQUENCE [LARGE SCALE GENOMIC DNA]</scope>
    <source>
        <strain evidence="3">JCM 17923</strain>
    </source>
</reference>
<accession>A0ABP8ISS9</accession>
<feature type="compositionally biased region" description="Gly residues" evidence="1">
    <location>
        <begin position="13"/>
        <end position="22"/>
    </location>
</feature>
<dbReference type="Proteomes" id="UP001501153">
    <property type="component" value="Unassembled WGS sequence"/>
</dbReference>
<evidence type="ECO:0000313" key="2">
    <source>
        <dbReference type="EMBL" id="GAA4370916.1"/>
    </source>
</evidence>
<organism evidence="2 3">
    <name type="scientific">Hymenobacter saemangeumensis</name>
    <dbReference type="NCBI Taxonomy" id="1084522"/>
    <lineage>
        <taxon>Bacteria</taxon>
        <taxon>Pseudomonadati</taxon>
        <taxon>Bacteroidota</taxon>
        <taxon>Cytophagia</taxon>
        <taxon>Cytophagales</taxon>
        <taxon>Hymenobacteraceae</taxon>
        <taxon>Hymenobacter</taxon>
    </lineage>
</organism>
<keyword evidence="3" id="KW-1185">Reference proteome</keyword>
<protein>
    <submittedName>
        <fullName evidence="2">Uncharacterized protein</fullName>
    </submittedName>
</protein>
<sequence length="93" mass="9814">MLASVFQQLGRGSAVGKGGQVGAGYHRSGWLGRRLGRLGLRLAAAGRAQAHSAQKGKDKTHKADRKKAIAQEQSRLQTYGEGLLMARVATMAG</sequence>
<feature type="region of interest" description="Disordered" evidence="1">
    <location>
        <begin position="46"/>
        <end position="67"/>
    </location>
</feature>